<dbReference type="AlphaFoldDB" id="A0A3S6IAF7"/>
<accession>A0A3S6IAF7</accession>
<evidence type="ECO:0000313" key="1">
    <source>
        <dbReference type="EMBL" id="ARU12363.1"/>
    </source>
</evidence>
<organism evidence="1">
    <name type="scientific">Agrobacterium tumefaciens</name>
    <dbReference type="NCBI Taxonomy" id="358"/>
    <lineage>
        <taxon>Bacteria</taxon>
        <taxon>Pseudomonadati</taxon>
        <taxon>Pseudomonadota</taxon>
        <taxon>Alphaproteobacteria</taxon>
        <taxon>Hyphomicrobiales</taxon>
        <taxon>Rhizobiaceae</taxon>
        <taxon>Rhizobium/Agrobacterium group</taxon>
        <taxon>Agrobacterium</taxon>
        <taxon>Agrobacterium tumefaciens complex</taxon>
    </lineage>
</organism>
<keyword evidence="1" id="KW-0614">Plasmid</keyword>
<reference evidence="1" key="1">
    <citation type="submission" date="2016-06" db="EMBL/GenBank/DDBJ databases">
        <title>Complete sequence of Ti-plasmid pTiEU6.</title>
        <authorList>
            <person name="Shao S."/>
            <person name="Henkel C."/>
            <person name="van Heusden G.H."/>
            <person name="Hooykaas P."/>
        </authorList>
    </citation>
    <scope>NUCLEOTIDE SEQUENCE</scope>
    <source>
        <strain evidence="1">EU6</strain>
        <plasmid evidence="1">pTiEU6</plasmid>
    </source>
</reference>
<protein>
    <submittedName>
        <fullName evidence="1">Uncharacterized protein</fullName>
    </submittedName>
</protein>
<gene>
    <name evidence="1" type="ORF">AgrTiEU6_138</name>
</gene>
<proteinExistence type="predicted"/>
<name>A0A3S6IAF7_AGRTU</name>
<geneLocation type="plasmid" evidence="1">
    <name>pTiEU6</name>
</geneLocation>
<dbReference type="EMBL" id="KX388535">
    <property type="protein sequence ID" value="ARU12363.1"/>
    <property type="molecule type" value="Genomic_DNA"/>
</dbReference>
<sequence length="37" mass="3831">MLSCGVALIRAGFVDGSSTSNESSLLLEAYDLGAVRK</sequence>